<evidence type="ECO:0000313" key="1">
    <source>
        <dbReference type="EMBL" id="CAD7423810.1"/>
    </source>
</evidence>
<protein>
    <submittedName>
        <fullName evidence="1">Uncharacterized protein</fullName>
    </submittedName>
</protein>
<reference evidence="1" key="1">
    <citation type="submission" date="2020-11" db="EMBL/GenBank/DDBJ databases">
        <authorList>
            <person name="Tran Van P."/>
        </authorList>
    </citation>
    <scope>NUCLEOTIDE SEQUENCE</scope>
</reference>
<organism evidence="1">
    <name type="scientific">Timema monikensis</name>
    <dbReference type="NCBI Taxonomy" id="170555"/>
    <lineage>
        <taxon>Eukaryota</taxon>
        <taxon>Metazoa</taxon>
        <taxon>Ecdysozoa</taxon>
        <taxon>Arthropoda</taxon>
        <taxon>Hexapoda</taxon>
        <taxon>Insecta</taxon>
        <taxon>Pterygota</taxon>
        <taxon>Neoptera</taxon>
        <taxon>Polyneoptera</taxon>
        <taxon>Phasmatodea</taxon>
        <taxon>Timematodea</taxon>
        <taxon>Timematoidea</taxon>
        <taxon>Timematidae</taxon>
        <taxon>Timema</taxon>
    </lineage>
</organism>
<name>A0A7R9HKS6_9NEOP</name>
<sequence>MRSRLANNPEGVRFGLLQVKVGLATLVRHYRFTACDRTAVPLVLDPRSYVTAAKGDHDIVEEARPRWYRHVMRMEKEDNKENFGNEVYGKNITREAKRWEEQITESVQAAQRRPSHLDTKLTDYFIRRGFVRLSHFRYIRKWFQRGVFERMFRPEDDQVSRRRVSSLGTFLHVVVSVADPCAGTGDDDLRDLDG</sequence>
<dbReference type="AlphaFoldDB" id="A0A7R9HKS6"/>
<gene>
    <name evidence="1" type="ORF">TMSB3V08_LOCUS785</name>
</gene>
<accession>A0A7R9HKS6</accession>
<proteinExistence type="predicted"/>
<dbReference type="EMBL" id="OB792713">
    <property type="protein sequence ID" value="CAD7423810.1"/>
    <property type="molecule type" value="Genomic_DNA"/>
</dbReference>